<sequence>MVLVVYVVMFINIACTILDLVSEPLLFFSEYVSLIFVGYCAQENMAGDDVKKSDANASGGVKRKEVKKETGLGLTNCKDDNFGEWYSEVCLNVSIVHYSFG</sequence>
<reference evidence="2" key="1">
    <citation type="submission" date="2015-10" db="EMBL/GenBank/DDBJ databases">
        <authorList>
            <person name="Martinez-Garcia P.J."/>
            <person name="Crepeau M.W."/>
            <person name="Puiu D."/>
            <person name="Gonzalez-Ibeas D."/>
            <person name="Whalen J."/>
            <person name="Stevens K."/>
            <person name="Paul R."/>
            <person name="Butterfield T."/>
            <person name="Britton M."/>
            <person name="Reagan R."/>
            <person name="Chakraborty S."/>
            <person name="Walawage S.L."/>
            <person name="Vasquez-Gross H.A."/>
            <person name="Cardeno C."/>
            <person name="Famula R."/>
            <person name="Pratt K."/>
            <person name="Kuruganti S."/>
            <person name="Aradhya M.K."/>
            <person name="Leslie C.A."/>
            <person name="Dandekar A.M."/>
            <person name="Salzberg S.L."/>
            <person name="Wegrzyn J.L."/>
            <person name="Langley C.H."/>
            <person name="Neale D.B."/>
        </authorList>
    </citation>
    <scope>NUCLEOTIDE SEQUENCE</scope>
    <source>
        <tissue evidence="2">Leaves</tissue>
    </source>
</reference>
<reference evidence="2" key="2">
    <citation type="submission" date="2020-03" db="EMBL/GenBank/DDBJ databases">
        <title>Walnut 2.0.</title>
        <authorList>
            <person name="Marrano A."/>
            <person name="Britton M."/>
            <person name="Zimin A.V."/>
            <person name="Zaini P.A."/>
            <person name="Workman R."/>
            <person name="Puiu D."/>
            <person name="Bianco L."/>
            <person name="Allen B.J."/>
            <person name="Troggio M."/>
            <person name="Leslie C.A."/>
            <person name="Timp W."/>
            <person name="Dendekar A."/>
            <person name="Salzberg S.L."/>
            <person name="Neale D.B."/>
        </authorList>
    </citation>
    <scope>NUCLEOTIDE SEQUENCE</scope>
    <source>
        <tissue evidence="2">Leaves</tissue>
    </source>
</reference>
<evidence type="ECO:0000313" key="3">
    <source>
        <dbReference type="Proteomes" id="UP000619265"/>
    </source>
</evidence>
<dbReference type="Proteomes" id="UP000619265">
    <property type="component" value="Unassembled WGS sequence"/>
</dbReference>
<protein>
    <submittedName>
        <fullName evidence="2">Uncharacterized protein</fullName>
    </submittedName>
</protein>
<proteinExistence type="predicted"/>
<dbReference type="Gramene" id="Jr08_10570_p1">
    <property type="protein sequence ID" value="cds.Jr08_10570_p1"/>
    <property type="gene ID" value="Jr08_10570"/>
</dbReference>
<name>A0A833XAT8_JUGRE</name>
<dbReference type="EMBL" id="LIHL02000008">
    <property type="protein sequence ID" value="KAF5462325.1"/>
    <property type="molecule type" value="Genomic_DNA"/>
</dbReference>
<keyword evidence="1" id="KW-1133">Transmembrane helix</keyword>
<keyword evidence="1" id="KW-0472">Membrane</keyword>
<evidence type="ECO:0000256" key="1">
    <source>
        <dbReference type="SAM" id="Phobius"/>
    </source>
</evidence>
<feature type="transmembrane region" description="Helical" evidence="1">
    <location>
        <begin position="6"/>
        <end position="28"/>
    </location>
</feature>
<evidence type="ECO:0000313" key="2">
    <source>
        <dbReference type="EMBL" id="KAF5462325.1"/>
    </source>
</evidence>
<organism evidence="2 3">
    <name type="scientific">Juglans regia</name>
    <name type="common">English walnut</name>
    <dbReference type="NCBI Taxonomy" id="51240"/>
    <lineage>
        <taxon>Eukaryota</taxon>
        <taxon>Viridiplantae</taxon>
        <taxon>Streptophyta</taxon>
        <taxon>Embryophyta</taxon>
        <taxon>Tracheophyta</taxon>
        <taxon>Spermatophyta</taxon>
        <taxon>Magnoliopsida</taxon>
        <taxon>eudicotyledons</taxon>
        <taxon>Gunneridae</taxon>
        <taxon>Pentapetalae</taxon>
        <taxon>rosids</taxon>
        <taxon>fabids</taxon>
        <taxon>Fagales</taxon>
        <taxon>Juglandaceae</taxon>
        <taxon>Juglans</taxon>
    </lineage>
</organism>
<gene>
    <name evidence="2" type="ORF">F2P56_018344</name>
</gene>
<accession>A0A833XAT8</accession>
<comment type="caution">
    <text evidence="2">The sequence shown here is derived from an EMBL/GenBank/DDBJ whole genome shotgun (WGS) entry which is preliminary data.</text>
</comment>
<dbReference type="AlphaFoldDB" id="A0A833XAT8"/>
<keyword evidence="1" id="KW-0812">Transmembrane</keyword>